<accession>A0A1K1W831</accession>
<organism evidence="2 3">
    <name type="scientific">Marinospirillum alkaliphilum DSM 21637</name>
    <dbReference type="NCBI Taxonomy" id="1122209"/>
    <lineage>
        <taxon>Bacteria</taxon>
        <taxon>Pseudomonadati</taxon>
        <taxon>Pseudomonadota</taxon>
        <taxon>Gammaproteobacteria</taxon>
        <taxon>Oceanospirillales</taxon>
        <taxon>Oceanospirillaceae</taxon>
        <taxon>Marinospirillum</taxon>
    </lineage>
</organism>
<evidence type="ECO:0000313" key="3">
    <source>
        <dbReference type="Proteomes" id="UP000182350"/>
    </source>
</evidence>
<feature type="region of interest" description="Disordered" evidence="1">
    <location>
        <begin position="83"/>
        <end position="102"/>
    </location>
</feature>
<evidence type="ECO:0000313" key="2">
    <source>
        <dbReference type="EMBL" id="SFX33132.1"/>
    </source>
</evidence>
<dbReference type="STRING" id="1122209.SAMN02745752_01320"/>
<gene>
    <name evidence="2" type="ORF">SAMN02745752_01320</name>
</gene>
<dbReference type="Proteomes" id="UP000182350">
    <property type="component" value="Unassembled WGS sequence"/>
</dbReference>
<protein>
    <recommendedName>
        <fullName evidence="4">DUF2971 domain-containing protein</fullName>
    </recommendedName>
</protein>
<reference evidence="2 3" key="1">
    <citation type="submission" date="2016-11" db="EMBL/GenBank/DDBJ databases">
        <authorList>
            <person name="Jaros S."/>
            <person name="Januszkiewicz K."/>
            <person name="Wedrychowicz H."/>
        </authorList>
    </citation>
    <scope>NUCLEOTIDE SEQUENCE [LARGE SCALE GENOMIC DNA]</scope>
    <source>
        <strain evidence="2 3">DSM 21637</strain>
    </source>
</reference>
<dbReference type="OrthoDB" id="4119964at2"/>
<name>A0A1K1W831_9GAMM</name>
<dbReference type="EMBL" id="FPJW01000003">
    <property type="protein sequence ID" value="SFX33132.1"/>
    <property type="molecule type" value="Genomic_DNA"/>
</dbReference>
<dbReference type="RefSeq" id="WP_072325550.1">
    <property type="nucleotide sequence ID" value="NZ_FPJW01000003.1"/>
</dbReference>
<evidence type="ECO:0008006" key="4">
    <source>
        <dbReference type="Google" id="ProtNLM"/>
    </source>
</evidence>
<keyword evidence="3" id="KW-1185">Reference proteome</keyword>
<proteinExistence type="predicted"/>
<dbReference type="AlphaFoldDB" id="A0A1K1W831"/>
<evidence type="ECO:0000256" key="1">
    <source>
        <dbReference type="SAM" id="MobiDB-lite"/>
    </source>
</evidence>
<sequence length="270" mass="31586">MKVYLYLNPLQLDVLRHARLHLTALTDLPDPWQNNARMIQRQSIRISEAEFQKELERQFKALPTQLKGLMTWEDFKIEAQKKRPKIEEQMKKGRQGKPTVLPNPEAYQELGLCRFFTRADNPLLWDRYADQHRGVVLELDTSYPGFNSKKQVLRPVVYGQPRPQADHPMKPFPALFHRAAEYASEEEIRLIRPLAEAKNNKPLANGKLVYFYPFPPRAVMSVTLGVNATEDTREQVNRILNYDMKYKPGRPLREILLDPDQFKLHIRGTL</sequence>